<dbReference type="AlphaFoldDB" id="A0A0E9R873"/>
<reference evidence="2" key="1">
    <citation type="submission" date="2014-11" db="EMBL/GenBank/DDBJ databases">
        <authorList>
            <person name="Amaro Gonzalez C."/>
        </authorList>
    </citation>
    <scope>NUCLEOTIDE SEQUENCE</scope>
</reference>
<feature type="region of interest" description="Disordered" evidence="1">
    <location>
        <begin position="1"/>
        <end position="29"/>
    </location>
</feature>
<proteinExistence type="predicted"/>
<protein>
    <submittedName>
        <fullName evidence="2">Uncharacterized protein</fullName>
    </submittedName>
</protein>
<reference evidence="2" key="2">
    <citation type="journal article" date="2015" name="Fish Shellfish Immunol.">
        <title>Early steps in the European eel (Anguilla anguilla)-Vibrio vulnificus interaction in the gills: Role of the RtxA13 toxin.</title>
        <authorList>
            <person name="Callol A."/>
            <person name="Pajuelo D."/>
            <person name="Ebbesson L."/>
            <person name="Teles M."/>
            <person name="MacKenzie S."/>
            <person name="Amaro C."/>
        </authorList>
    </citation>
    <scope>NUCLEOTIDE SEQUENCE</scope>
</reference>
<dbReference type="EMBL" id="GBXM01083882">
    <property type="protein sequence ID" value="JAH24695.1"/>
    <property type="molecule type" value="Transcribed_RNA"/>
</dbReference>
<name>A0A0E9R873_ANGAN</name>
<evidence type="ECO:0000256" key="1">
    <source>
        <dbReference type="SAM" id="MobiDB-lite"/>
    </source>
</evidence>
<feature type="compositionally biased region" description="Basic residues" evidence="1">
    <location>
        <begin position="11"/>
        <end position="21"/>
    </location>
</feature>
<evidence type="ECO:0000313" key="2">
    <source>
        <dbReference type="EMBL" id="JAH24695.1"/>
    </source>
</evidence>
<sequence>MGQTHNATVRQRNKRINKRMNNKLMETGD</sequence>
<accession>A0A0E9R873</accession>
<organism evidence="2">
    <name type="scientific">Anguilla anguilla</name>
    <name type="common">European freshwater eel</name>
    <name type="synonym">Muraena anguilla</name>
    <dbReference type="NCBI Taxonomy" id="7936"/>
    <lineage>
        <taxon>Eukaryota</taxon>
        <taxon>Metazoa</taxon>
        <taxon>Chordata</taxon>
        <taxon>Craniata</taxon>
        <taxon>Vertebrata</taxon>
        <taxon>Euteleostomi</taxon>
        <taxon>Actinopterygii</taxon>
        <taxon>Neopterygii</taxon>
        <taxon>Teleostei</taxon>
        <taxon>Anguilliformes</taxon>
        <taxon>Anguillidae</taxon>
        <taxon>Anguilla</taxon>
    </lineage>
</organism>